<keyword evidence="3" id="KW-0560">Oxidoreductase</keyword>
<evidence type="ECO:0000256" key="3">
    <source>
        <dbReference type="ARBA" id="ARBA00023002"/>
    </source>
</evidence>
<evidence type="ECO:0000259" key="6">
    <source>
        <dbReference type="Pfam" id="PF00296"/>
    </source>
</evidence>
<dbReference type="GO" id="GO:0016705">
    <property type="term" value="F:oxidoreductase activity, acting on paired donors, with incorporation or reduction of molecular oxygen"/>
    <property type="evidence" value="ECO:0007669"/>
    <property type="project" value="InterPro"/>
</dbReference>
<evidence type="ECO:0000313" key="8">
    <source>
        <dbReference type="EMBL" id="MQT89562.1"/>
    </source>
</evidence>
<dbReference type="EMBL" id="WIWI01000024">
    <property type="protein sequence ID" value="MQT89562.1"/>
    <property type="molecule type" value="Genomic_DNA"/>
</dbReference>
<evidence type="ECO:0000256" key="5">
    <source>
        <dbReference type="SAM" id="MobiDB-lite"/>
    </source>
</evidence>
<dbReference type="PANTHER" id="PTHR30011">
    <property type="entry name" value="ALKANESULFONATE MONOOXYGENASE-RELATED"/>
    <property type="match status" value="1"/>
</dbReference>
<dbReference type="Pfam" id="PF00296">
    <property type="entry name" value="Bac_luciferase"/>
    <property type="match status" value="1"/>
</dbReference>
<dbReference type="SUPFAM" id="SSF51679">
    <property type="entry name" value="Bacterial luciferase-like"/>
    <property type="match status" value="1"/>
</dbReference>
<protein>
    <submittedName>
        <fullName evidence="7">LLM class flavin-dependent oxidoreductase</fullName>
    </submittedName>
</protein>
<evidence type="ECO:0000256" key="4">
    <source>
        <dbReference type="ARBA" id="ARBA00023033"/>
    </source>
</evidence>
<evidence type="ECO:0000313" key="9">
    <source>
        <dbReference type="Proteomes" id="UP000441404"/>
    </source>
</evidence>
<keyword evidence="2" id="KW-0288">FMN</keyword>
<organism evidence="7 9">
    <name type="scientific">Pseudomonas helleri</name>
    <dbReference type="NCBI Taxonomy" id="1608996"/>
    <lineage>
        <taxon>Bacteria</taxon>
        <taxon>Pseudomonadati</taxon>
        <taxon>Pseudomonadota</taxon>
        <taxon>Gammaproteobacteria</taxon>
        <taxon>Pseudomonadales</taxon>
        <taxon>Pseudomonadaceae</taxon>
        <taxon>Pseudomonas</taxon>
    </lineage>
</organism>
<feature type="domain" description="Luciferase-like" evidence="6">
    <location>
        <begin position="20"/>
        <end position="228"/>
    </location>
</feature>
<sequence length="317" mass="35124">MTRRTDPLIVGACFTANTRRPDFERLKALARSAERGTFAALSFTEPPEQFESLTLISALAAVTEHIGLIATPHDPEPYHIARKLASLDHLSNGRAAWGVASEPSSQRANERHDLVNDLWDSWDDDAFIRDKASGRYFDPGKLHTLNHKGEHFSVRGPLNVARPPQGQPLRVHTLASEADKTLAIRVADVIIAEYRDLPAAQAFYHDIKQRAAALGRNPEHLKILTTVNPLGSTPNDIAERFEQGFQTRACDGFNVLFPDSTDAIDTFVEHVIPLLQHRGLLRHSYSGSTLREHLGLPRPSNRFSASVHSVTEPAHAP</sequence>
<reference evidence="9 10" key="1">
    <citation type="submission" date="2019-10" db="EMBL/GenBank/DDBJ databases">
        <title>Evaluation of single-gene subtyping targets for Pseudomonas.</title>
        <authorList>
            <person name="Reichler S.J."/>
            <person name="Orsi R.H."/>
            <person name="Wiedmann M."/>
            <person name="Martin N.H."/>
            <person name="Murphy S.I."/>
        </authorList>
    </citation>
    <scope>NUCLEOTIDE SEQUENCE [LARGE SCALE GENOMIC DNA]</scope>
    <source>
        <strain evidence="8 10">FSL R10-3254</strain>
        <strain evidence="7 9">FSL R10-3257</strain>
    </source>
</reference>
<evidence type="ECO:0000313" key="10">
    <source>
        <dbReference type="Proteomes" id="UP000489190"/>
    </source>
</evidence>
<dbReference type="RefSeq" id="WP_153328160.1">
    <property type="nucleotide sequence ID" value="NZ_WIWI01000024.1"/>
</dbReference>
<feature type="region of interest" description="Disordered" evidence="5">
    <location>
        <begin position="296"/>
        <end position="317"/>
    </location>
</feature>
<gene>
    <name evidence="8" type="ORF">GHO39_10515</name>
    <name evidence="7" type="ORF">GHO40_02215</name>
</gene>
<dbReference type="AlphaFoldDB" id="A0A6A7YN46"/>
<evidence type="ECO:0000313" key="7">
    <source>
        <dbReference type="EMBL" id="MQT45554.1"/>
    </source>
</evidence>
<name>A0A6A7YN46_9PSED</name>
<dbReference type="Proteomes" id="UP000489190">
    <property type="component" value="Unassembled WGS sequence"/>
</dbReference>
<dbReference type="InterPro" id="IPR051260">
    <property type="entry name" value="Diverse_substr_monoxygenases"/>
</dbReference>
<proteinExistence type="predicted"/>
<dbReference type="PANTHER" id="PTHR30011:SF16">
    <property type="entry name" value="C2H2 FINGER DOMAIN TRANSCRIPTION FACTOR (EUROFUNG)-RELATED"/>
    <property type="match status" value="1"/>
</dbReference>
<evidence type="ECO:0000256" key="1">
    <source>
        <dbReference type="ARBA" id="ARBA00022630"/>
    </source>
</evidence>
<keyword evidence="4" id="KW-0503">Monooxygenase</keyword>
<evidence type="ECO:0000256" key="2">
    <source>
        <dbReference type="ARBA" id="ARBA00022643"/>
    </source>
</evidence>
<comment type="caution">
    <text evidence="7">The sequence shown here is derived from an EMBL/GenBank/DDBJ whole genome shotgun (WGS) entry which is preliminary data.</text>
</comment>
<dbReference type="InterPro" id="IPR036661">
    <property type="entry name" value="Luciferase-like_sf"/>
</dbReference>
<dbReference type="InterPro" id="IPR011251">
    <property type="entry name" value="Luciferase-like_dom"/>
</dbReference>
<dbReference type="Gene3D" id="3.20.20.30">
    <property type="entry name" value="Luciferase-like domain"/>
    <property type="match status" value="1"/>
</dbReference>
<dbReference type="GO" id="GO:0004497">
    <property type="term" value="F:monooxygenase activity"/>
    <property type="evidence" value="ECO:0007669"/>
    <property type="project" value="UniProtKB-KW"/>
</dbReference>
<keyword evidence="1" id="KW-0285">Flavoprotein</keyword>
<dbReference type="EMBL" id="WIWJ01000003">
    <property type="protein sequence ID" value="MQT45554.1"/>
    <property type="molecule type" value="Genomic_DNA"/>
</dbReference>
<accession>A0A6A7YN46</accession>
<dbReference type="Proteomes" id="UP000441404">
    <property type="component" value="Unassembled WGS sequence"/>
</dbReference>